<feature type="domain" description="Alcohol dehydrogenase-like N-terminal" evidence="4">
    <location>
        <begin position="46"/>
        <end position="171"/>
    </location>
</feature>
<gene>
    <name evidence="5" type="ORF">GCM10023226_27870</name>
</gene>
<dbReference type="EMBL" id="BAABIM010000003">
    <property type="protein sequence ID" value="GAA4688490.1"/>
    <property type="molecule type" value="Genomic_DNA"/>
</dbReference>
<evidence type="ECO:0000259" key="4">
    <source>
        <dbReference type="Pfam" id="PF08240"/>
    </source>
</evidence>
<evidence type="ECO:0000313" key="6">
    <source>
        <dbReference type="Proteomes" id="UP001500621"/>
    </source>
</evidence>
<dbReference type="InterPro" id="IPR036291">
    <property type="entry name" value="NAD(P)-bd_dom_sf"/>
</dbReference>
<organism evidence="5 6">
    <name type="scientific">Nocardioides nanhaiensis</name>
    <dbReference type="NCBI Taxonomy" id="1476871"/>
    <lineage>
        <taxon>Bacteria</taxon>
        <taxon>Bacillati</taxon>
        <taxon>Actinomycetota</taxon>
        <taxon>Actinomycetes</taxon>
        <taxon>Propionibacteriales</taxon>
        <taxon>Nocardioidaceae</taxon>
        <taxon>Nocardioides</taxon>
    </lineage>
</organism>
<dbReference type="SUPFAM" id="SSF51735">
    <property type="entry name" value="NAD(P)-binding Rossmann-fold domains"/>
    <property type="match status" value="1"/>
</dbReference>
<dbReference type="Proteomes" id="UP001500621">
    <property type="component" value="Unassembled WGS sequence"/>
</dbReference>
<proteinExistence type="predicted"/>
<dbReference type="InterPro" id="IPR011032">
    <property type="entry name" value="GroES-like_sf"/>
</dbReference>
<keyword evidence="6" id="KW-1185">Reference proteome</keyword>
<comment type="cofactor">
    <cofactor evidence="1">
        <name>Zn(2+)</name>
        <dbReference type="ChEBI" id="CHEBI:29105"/>
    </cofactor>
</comment>
<evidence type="ECO:0000256" key="2">
    <source>
        <dbReference type="ARBA" id="ARBA00023002"/>
    </source>
</evidence>
<dbReference type="SUPFAM" id="SSF50129">
    <property type="entry name" value="GroES-like"/>
    <property type="match status" value="1"/>
</dbReference>
<keyword evidence="2" id="KW-0560">Oxidoreductase</keyword>
<name>A0ABP8WG65_9ACTN</name>
<dbReference type="Gene3D" id="3.90.180.10">
    <property type="entry name" value="Medium-chain alcohol dehydrogenases, catalytic domain"/>
    <property type="match status" value="1"/>
</dbReference>
<feature type="domain" description="Alcohol dehydrogenase-like C-terminal" evidence="3">
    <location>
        <begin position="211"/>
        <end position="337"/>
    </location>
</feature>
<dbReference type="InterPro" id="IPR013154">
    <property type="entry name" value="ADH-like_N"/>
</dbReference>
<evidence type="ECO:0000256" key="1">
    <source>
        <dbReference type="ARBA" id="ARBA00001947"/>
    </source>
</evidence>
<dbReference type="InterPro" id="IPR013149">
    <property type="entry name" value="ADH-like_C"/>
</dbReference>
<dbReference type="Pfam" id="PF00107">
    <property type="entry name" value="ADH_zinc_N"/>
    <property type="match status" value="1"/>
</dbReference>
<comment type="caution">
    <text evidence="5">The sequence shown here is derived from an EMBL/GenBank/DDBJ whole genome shotgun (WGS) entry which is preliminary data.</text>
</comment>
<sequence>MLALEMFRSLPRTAVGKALGGRLPMVGSATTPLRLVTRETPSVDKDGWVPLRTRLSGICGSDLGALSGATSLYFSALVSLPFVPGHEVVADLQEDCEDLPKGTRVVVDSVLTCATRGLQPCADCAAGATNRCSRVAVGHLPPALQTGFCRATGGGWGQQLTAHRSQLHVVPAEYSDEQAVLIEPLACAVHTALRAGVTSQQRVLVSGAGSVGLLTTLALRELTPAGEIIVVAKHAHQRELALRLGASEVVAPREVLRRVRRLTGAFQLEPDFSSPYLLGGVDVAVDAVGNRASLETAMHATRAGGRVVLSGMPASADLSAAWFRELELVGSYASARAEPAGVGRAAEPRGAFEIATELAGLDAVAQLATGVAPYPLHRWREALDHAQSAGRLGTVKVAFDPRDTR</sequence>
<evidence type="ECO:0000313" key="5">
    <source>
        <dbReference type="EMBL" id="GAA4688490.1"/>
    </source>
</evidence>
<dbReference type="InterPro" id="IPR050129">
    <property type="entry name" value="Zn_alcohol_dh"/>
</dbReference>
<evidence type="ECO:0000259" key="3">
    <source>
        <dbReference type="Pfam" id="PF00107"/>
    </source>
</evidence>
<accession>A0ABP8WG65</accession>
<protein>
    <submittedName>
        <fullName evidence="5">Zinc-binding dehydrogenase</fullName>
    </submittedName>
</protein>
<dbReference type="PANTHER" id="PTHR43401">
    <property type="entry name" value="L-THREONINE 3-DEHYDROGENASE"/>
    <property type="match status" value="1"/>
</dbReference>
<dbReference type="RefSeq" id="WP_345266876.1">
    <property type="nucleotide sequence ID" value="NZ_BAABIM010000003.1"/>
</dbReference>
<dbReference type="PANTHER" id="PTHR43401:SF2">
    <property type="entry name" value="L-THREONINE 3-DEHYDROGENASE"/>
    <property type="match status" value="1"/>
</dbReference>
<dbReference type="Gene3D" id="3.40.50.720">
    <property type="entry name" value="NAD(P)-binding Rossmann-like Domain"/>
    <property type="match status" value="1"/>
</dbReference>
<dbReference type="Pfam" id="PF08240">
    <property type="entry name" value="ADH_N"/>
    <property type="match status" value="1"/>
</dbReference>
<reference evidence="6" key="1">
    <citation type="journal article" date="2019" name="Int. J. Syst. Evol. Microbiol.">
        <title>The Global Catalogue of Microorganisms (GCM) 10K type strain sequencing project: providing services to taxonomists for standard genome sequencing and annotation.</title>
        <authorList>
            <consortium name="The Broad Institute Genomics Platform"/>
            <consortium name="The Broad Institute Genome Sequencing Center for Infectious Disease"/>
            <person name="Wu L."/>
            <person name="Ma J."/>
        </authorList>
    </citation>
    <scope>NUCLEOTIDE SEQUENCE [LARGE SCALE GENOMIC DNA]</scope>
    <source>
        <strain evidence="6">JCM 18127</strain>
    </source>
</reference>